<dbReference type="InterPro" id="IPR000014">
    <property type="entry name" value="PAS"/>
</dbReference>
<dbReference type="GO" id="GO:0052621">
    <property type="term" value="F:diguanylate cyclase activity"/>
    <property type="evidence" value="ECO:0007669"/>
    <property type="project" value="UniProtKB-EC"/>
</dbReference>
<dbReference type="GO" id="GO:0005886">
    <property type="term" value="C:plasma membrane"/>
    <property type="evidence" value="ECO:0007669"/>
    <property type="project" value="TreeGrafter"/>
</dbReference>
<dbReference type="FunFam" id="3.30.70.270:FF:000001">
    <property type="entry name" value="Diguanylate cyclase domain protein"/>
    <property type="match status" value="1"/>
</dbReference>
<evidence type="ECO:0000259" key="6">
    <source>
        <dbReference type="PROSITE" id="PS50887"/>
    </source>
</evidence>
<dbReference type="Pfam" id="PF08447">
    <property type="entry name" value="PAS_3"/>
    <property type="match status" value="1"/>
</dbReference>
<dbReference type="SMART" id="SM00086">
    <property type="entry name" value="PAC"/>
    <property type="match status" value="1"/>
</dbReference>
<sequence>MKQGNNSTTELDTGMSEENLQIPAITLEEINFQTLAEDAPVTLWLTDIHGNIIFTNNQYKNFIGREKVERLGGKAWFNALHPDDRDYCLTVFKDAFETYKPFTMEYRLRRRDGEYRHFIDHGEPYIDGHGRFSGFVGSSTDITEQKLSEDELKKSHQELTQYNYEMNLINQLNSYLQVCRSVDETYPIVSYYAEQIFPDCTGALYLFNDKKTLVESMTTWGITDDIKSAPVIAPDDCWSLRQGKEHTTLDNDGRLRCKHVGDGISTYICEPIIAQGEMLGMLHIEFNAAKHKVGEEKTYYVESRKRLVKITADNLALSLVSLKLKEALQSQSVRDPLTYLFNRRFMEESLEREIHRCARAQHGLGLILSDIDHFKKFNDEYGHDAGDIVLVEYANLLKAHFRSSDVICRYGGEEFIIILPDIDKENLIKRAELLCHEISSLELLYQNKALPPITASFGVAYLHNTLIEKADIIKAADIALYEAKNNGRDQIVVPTTEFVDI</sequence>
<dbReference type="NCBIfam" id="TIGR00254">
    <property type="entry name" value="GGDEF"/>
    <property type="match status" value="1"/>
</dbReference>
<comment type="caution">
    <text evidence="7">The sequence shown here is derived from an EMBL/GenBank/DDBJ whole genome shotgun (WGS) entry which is preliminary data.</text>
</comment>
<dbReference type="Gene3D" id="3.30.450.20">
    <property type="entry name" value="PAS domain"/>
    <property type="match status" value="1"/>
</dbReference>
<dbReference type="PROSITE" id="PS50887">
    <property type="entry name" value="GGDEF"/>
    <property type="match status" value="1"/>
</dbReference>
<dbReference type="InterPro" id="IPR013655">
    <property type="entry name" value="PAS_fold_3"/>
</dbReference>
<evidence type="ECO:0000256" key="1">
    <source>
        <dbReference type="ARBA" id="ARBA00001946"/>
    </source>
</evidence>
<dbReference type="Pfam" id="PF00990">
    <property type="entry name" value="GGDEF"/>
    <property type="match status" value="1"/>
</dbReference>
<dbReference type="SUPFAM" id="SSF55073">
    <property type="entry name" value="Nucleotide cyclase"/>
    <property type="match status" value="1"/>
</dbReference>
<dbReference type="SMART" id="SM00091">
    <property type="entry name" value="PAS"/>
    <property type="match status" value="1"/>
</dbReference>
<proteinExistence type="predicted"/>
<dbReference type="GO" id="GO:1902201">
    <property type="term" value="P:negative regulation of bacterial-type flagellum-dependent cell motility"/>
    <property type="evidence" value="ECO:0007669"/>
    <property type="project" value="TreeGrafter"/>
</dbReference>
<dbReference type="PANTHER" id="PTHR45138">
    <property type="entry name" value="REGULATORY COMPONENTS OF SENSORY TRANSDUCTION SYSTEM"/>
    <property type="match status" value="1"/>
</dbReference>
<name>A0A2T4CX09_9GAMM</name>
<feature type="domain" description="PAS" evidence="4">
    <location>
        <begin position="28"/>
        <end position="99"/>
    </location>
</feature>
<dbReference type="CDD" id="cd00130">
    <property type="entry name" value="PAS"/>
    <property type="match status" value="1"/>
</dbReference>
<dbReference type="InterPro" id="IPR029016">
    <property type="entry name" value="GAF-like_dom_sf"/>
</dbReference>
<dbReference type="InterPro" id="IPR050469">
    <property type="entry name" value="Diguanylate_Cyclase"/>
</dbReference>
<evidence type="ECO:0000313" key="7">
    <source>
        <dbReference type="EMBL" id="PTB86090.1"/>
    </source>
</evidence>
<dbReference type="SMART" id="SM00267">
    <property type="entry name" value="GGDEF"/>
    <property type="match status" value="1"/>
</dbReference>
<dbReference type="NCBIfam" id="TIGR00229">
    <property type="entry name" value="sensory_box"/>
    <property type="match status" value="1"/>
</dbReference>
<dbReference type="GO" id="GO:0043709">
    <property type="term" value="P:cell adhesion involved in single-species biofilm formation"/>
    <property type="evidence" value="ECO:0007669"/>
    <property type="project" value="TreeGrafter"/>
</dbReference>
<dbReference type="Gene3D" id="3.30.70.270">
    <property type="match status" value="1"/>
</dbReference>
<dbReference type="InterPro" id="IPR000700">
    <property type="entry name" value="PAS-assoc_C"/>
</dbReference>
<dbReference type="SUPFAM" id="SSF55785">
    <property type="entry name" value="PYP-like sensor domain (PAS domain)"/>
    <property type="match status" value="1"/>
</dbReference>
<dbReference type="PANTHER" id="PTHR45138:SF9">
    <property type="entry name" value="DIGUANYLATE CYCLASE DGCM-RELATED"/>
    <property type="match status" value="1"/>
</dbReference>
<comment type="cofactor">
    <cofactor evidence="1">
        <name>Mg(2+)</name>
        <dbReference type="ChEBI" id="CHEBI:18420"/>
    </cofactor>
</comment>
<feature type="domain" description="PAC" evidence="5">
    <location>
        <begin position="102"/>
        <end position="154"/>
    </location>
</feature>
<evidence type="ECO:0000259" key="4">
    <source>
        <dbReference type="PROSITE" id="PS50112"/>
    </source>
</evidence>
<feature type="domain" description="GGDEF" evidence="6">
    <location>
        <begin position="362"/>
        <end position="496"/>
    </location>
</feature>
<gene>
    <name evidence="7" type="ORF">C9940_03790</name>
</gene>
<dbReference type="EMBL" id="PYVN01000040">
    <property type="protein sequence ID" value="PTB86090.1"/>
    <property type="molecule type" value="Genomic_DNA"/>
</dbReference>
<dbReference type="PROSITE" id="PS50112">
    <property type="entry name" value="PAS"/>
    <property type="match status" value="1"/>
</dbReference>
<dbReference type="CDD" id="cd01949">
    <property type="entry name" value="GGDEF"/>
    <property type="match status" value="1"/>
</dbReference>
<dbReference type="FunFam" id="3.30.450.20:FF:000099">
    <property type="entry name" value="Sensory box sensor histidine kinase"/>
    <property type="match status" value="1"/>
</dbReference>
<comment type="catalytic activity">
    <reaction evidence="3">
        <text>2 GTP = 3',3'-c-di-GMP + 2 diphosphate</text>
        <dbReference type="Rhea" id="RHEA:24898"/>
        <dbReference type="ChEBI" id="CHEBI:33019"/>
        <dbReference type="ChEBI" id="CHEBI:37565"/>
        <dbReference type="ChEBI" id="CHEBI:58805"/>
        <dbReference type="EC" id="2.7.7.65"/>
    </reaction>
</comment>
<dbReference type="InterPro" id="IPR001610">
    <property type="entry name" value="PAC"/>
</dbReference>
<evidence type="ECO:0000259" key="5">
    <source>
        <dbReference type="PROSITE" id="PS50113"/>
    </source>
</evidence>
<dbReference type="InterPro" id="IPR043128">
    <property type="entry name" value="Rev_trsase/Diguanyl_cyclase"/>
</dbReference>
<dbReference type="EC" id="2.7.7.65" evidence="2"/>
<organism evidence="7">
    <name type="scientific">Pseudidiomarina aestuarii</name>
    <dbReference type="NCBI Taxonomy" id="624146"/>
    <lineage>
        <taxon>Bacteria</taxon>
        <taxon>Pseudomonadati</taxon>
        <taxon>Pseudomonadota</taxon>
        <taxon>Gammaproteobacteria</taxon>
        <taxon>Alteromonadales</taxon>
        <taxon>Idiomarinaceae</taxon>
        <taxon>Pseudidiomarina</taxon>
    </lineage>
</organism>
<dbReference type="Gene3D" id="3.30.450.40">
    <property type="match status" value="1"/>
</dbReference>
<dbReference type="InterPro" id="IPR035965">
    <property type="entry name" value="PAS-like_dom_sf"/>
</dbReference>
<dbReference type="InterPro" id="IPR000160">
    <property type="entry name" value="GGDEF_dom"/>
</dbReference>
<protein>
    <recommendedName>
        <fullName evidence="2">diguanylate cyclase</fullName>
        <ecNumber evidence="2">2.7.7.65</ecNumber>
    </recommendedName>
</protein>
<evidence type="ECO:0000256" key="3">
    <source>
        <dbReference type="ARBA" id="ARBA00034247"/>
    </source>
</evidence>
<accession>A0A2T4CX09</accession>
<dbReference type="SUPFAM" id="SSF55781">
    <property type="entry name" value="GAF domain-like"/>
    <property type="match status" value="1"/>
</dbReference>
<dbReference type="AlphaFoldDB" id="A0A2T4CX09"/>
<dbReference type="InterPro" id="IPR029787">
    <property type="entry name" value="Nucleotide_cyclase"/>
</dbReference>
<evidence type="ECO:0000256" key="2">
    <source>
        <dbReference type="ARBA" id="ARBA00012528"/>
    </source>
</evidence>
<dbReference type="PROSITE" id="PS50113">
    <property type="entry name" value="PAC"/>
    <property type="match status" value="1"/>
</dbReference>
<reference evidence="7" key="1">
    <citation type="submission" date="2018-03" db="EMBL/GenBank/DDBJ databases">
        <title>Cross-interface Injection: A General Nanoliter Liquid Handling Method Applied to Single Cells Genome Amplification Automated Nanoliter Liquid Handling Applied to Single Cell Multiple Displacement Amplification.</title>
        <authorList>
            <person name="Yun J."/>
            <person name="Xu P."/>
            <person name="Xu J."/>
            <person name="Dai X."/>
            <person name="Wang Y."/>
            <person name="Zheng X."/>
            <person name="Cao C."/>
            <person name="Yi Q."/>
            <person name="Zhu Y."/>
            <person name="Wang L."/>
            <person name="Dong Z."/>
            <person name="Huang Y."/>
            <person name="Huang L."/>
            <person name="Du W."/>
        </authorList>
    </citation>
    <scope>NUCLEOTIDE SEQUENCE [LARGE SCALE GENOMIC DNA]</scope>
    <source>
        <strain evidence="7">Z-D3-2</strain>
    </source>
</reference>